<dbReference type="EMBL" id="ML732822">
    <property type="protein sequence ID" value="KAB8271020.1"/>
    <property type="molecule type" value="Genomic_DNA"/>
</dbReference>
<keyword evidence="3" id="KW-1185">Reference proteome</keyword>
<dbReference type="Proteomes" id="UP000326289">
    <property type="component" value="Unassembled WGS sequence"/>
</dbReference>
<name>A0A5N6IYJ4_9EURO</name>
<proteinExistence type="predicted"/>
<accession>A0A5N6IYJ4</accession>
<organism evidence="2 3">
    <name type="scientific">Aspergillus minisclerotigenes</name>
    <dbReference type="NCBI Taxonomy" id="656917"/>
    <lineage>
        <taxon>Eukaryota</taxon>
        <taxon>Fungi</taxon>
        <taxon>Dikarya</taxon>
        <taxon>Ascomycota</taxon>
        <taxon>Pezizomycotina</taxon>
        <taxon>Eurotiomycetes</taxon>
        <taxon>Eurotiomycetidae</taxon>
        <taxon>Eurotiales</taxon>
        <taxon>Aspergillaceae</taxon>
        <taxon>Aspergillus</taxon>
        <taxon>Aspergillus subgen. Circumdati</taxon>
    </lineage>
</organism>
<protein>
    <submittedName>
        <fullName evidence="2">Uncharacterized protein</fullName>
    </submittedName>
</protein>
<gene>
    <name evidence="2" type="ORF">BDV30DRAFT_240955</name>
</gene>
<sequence length="142" mass="16103">MMLNKGPEVNNNHQFPNDFILAKFLEVSRRFPGPMIHDQYGFDKGYAHLLRDAFRTRDELIKALPPSHMLPALLGVLKDTEEIPRTISQKPIKKLILRDLFGVTDYWSIENPTSGVESCGNLPPQSEATTRPGDWCGLQRAD</sequence>
<reference evidence="2 3" key="1">
    <citation type="submission" date="2019-04" db="EMBL/GenBank/DDBJ databases">
        <title>Fungal friends and foes A comparative genomics study of 23 Aspergillus species from section Flavi.</title>
        <authorList>
            <consortium name="DOE Joint Genome Institute"/>
            <person name="Kjaerbolling I."/>
            <person name="Vesth T.C."/>
            <person name="Frisvad J.C."/>
            <person name="Nybo J.L."/>
            <person name="Theobald S."/>
            <person name="Kildgaard S."/>
            <person name="Petersen T.I."/>
            <person name="Kuo A."/>
            <person name="Sato A."/>
            <person name="Lyhne E.K."/>
            <person name="Kogle M.E."/>
            <person name="Wiebenga A."/>
            <person name="Kun R.S."/>
            <person name="Lubbers R.J."/>
            <person name="Makela M.R."/>
            <person name="Barry K."/>
            <person name="Chovatia M."/>
            <person name="Clum A."/>
            <person name="Daum C."/>
            <person name="Haridas S."/>
            <person name="He G."/>
            <person name="LaButti K."/>
            <person name="Lipzen A."/>
            <person name="Mondo S."/>
            <person name="Pangilinan J."/>
            <person name="Riley R."/>
            <person name="Salamov A."/>
            <person name="Simmons B.A."/>
            <person name="Magnuson J.K."/>
            <person name="Henrissat B."/>
            <person name="Mortensen U.H."/>
            <person name="Larsen T.O."/>
            <person name="De vries R.P."/>
            <person name="Grigoriev I.V."/>
            <person name="Machida M."/>
            <person name="Baker S.E."/>
            <person name="Andersen M.R."/>
        </authorList>
    </citation>
    <scope>NUCLEOTIDE SEQUENCE [LARGE SCALE GENOMIC DNA]</scope>
    <source>
        <strain evidence="2 3">CBS 117635</strain>
    </source>
</reference>
<evidence type="ECO:0000313" key="2">
    <source>
        <dbReference type="EMBL" id="KAB8271020.1"/>
    </source>
</evidence>
<feature type="region of interest" description="Disordered" evidence="1">
    <location>
        <begin position="117"/>
        <end position="142"/>
    </location>
</feature>
<evidence type="ECO:0000313" key="3">
    <source>
        <dbReference type="Proteomes" id="UP000326289"/>
    </source>
</evidence>
<dbReference type="AlphaFoldDB" id="A0A5N6IYJ4"/>
<evidence type="ECO:0000256" key="1">
    <source>
        <dbReference type="SAM" id="MobiDB-lite"/>
    </source>
</evidence>